<dbReference type="EMBL" id="JALJOR010000005">
    <property type="protein sequence ID" value="KAK9817280.1"/>
    <property type="molecule type" value="Genomic_DNA"/>
</dbReference>
<accession>A0AAW1Q8U6</accession>
<keyword evidence="1" id="KW-0812">Transmembrane</keyword>
<reference evidence="2 3" key="1">
    <citation type="journal article" date="2024" name="Nat. Commun.">
        <title>Phylogenomics reveals the evolutionary origins of lichenization in chlorophyte algae.</title>
        <authorList>
            <person name="Puginier C."/>
            <person name="Libourel C."/>
            <person name="Otte J."/>
            <person name="Skaloud P."/>
            <person name="Haon M."/>
            <person name="Grisel S."/>
            <person name="Petersen M."/>
            <person name="Berrin J.G."/>
            <person name="Delaux P.M."/>
            <person name="Dal Grande F."/>
            <person name="Keller J."/>
        </authorList>
    </citation>
    <scope>NUCLEOTIDE SEQUENCE [LARGE SCALE GENOMIC DNA]</scope>
    <source>
        <strain evidence="2 3">SAG 2043</strain>
    </source>
</reference>
<feature type="transmembrane region" description="Helical" evidence="1">
    <location>
        <begin position="12"/>
        <end position="32"/>
    </location>
</feature>
<gene>
    <name evidence="2" type="ORF">WJX72_012181</name>
</gene>
<organism evidence="2 3">
    <name type="scientific">[Myrmecia] bisecta</name>
    <dbReference type="NCBI Taxonomy" id="41462"/>
    <lineage>
        <taxon>Eukaryota</taxon>
        <taxon>Viridiplantae</taxon>
        <taxon>Chlorophyta</taxon>
        <taxon>core chlorophytes</taxon>
        <taxon>Trebouxiophyceae</taxon>
        <taxon>Trebouxiales</taxon>
        <taxon>Trebouxiaceae</taxon>
        <taxon>Myrmecia</taxon>
    </lineage>
</organism>
<sequence length="71" mass="8146">MGLPIPVIGFLFNPALLTIAWAFGAVKFWAGYHKTSFEEDQKKRMALTALWPLLFVASQNYRQGFRRALKD</sequence>
<evidence type="ECO:0000313" key="2">
    <source>
        <dbReference type="EMBL" id="KAK9817280.1"/>
    </source>
</evidence>
<keyword evidence="1" id="KW-1133">Transmembrane helix</keyword>
<name>A0AAW1Q8U6_9CHLO</name>
<keyword evidence="3" id="KW-1185">Reference proteome</keyword>
<evidence type="ECO:0000313" key="3">
    <source>
        <dbReference type="Proteomes" id="UP001489004"/>
    </source>
</evidence>
<dbReference type="Proteomes" id="UP001489004">
    <property type="component" value="Unassembled WGS sequence"/>
</dbReference>
<protein>
    <submittedName>
        <fullName evidence="2">Uncharacterized protein</fullName>
    </submittedName>
</protein>
<dbReference type="AlphaFoldDB" id="A0AAW1Q8U6"/>
<comment type="caution">
    <text evidence="2">The sequence shown here is derived from an EMBL/GenBank/DDBJ whole genome shotgun (WGS) entry which is preliminary data.</text>
</comment>
<proteinExistence type="predicted"/>
<evidence type="ECO:0000256" key="1">
    <source>
        <dbReference type="SAM" id="Phobius"/>
    </source>
</evidence>
<keyword evidence="1" id="KW-0472">Membrane</keyword>